<dbReference type="SMART" id="SM00248">
    <property type="entry name" value="ANK"/>
    <property type="match status" value="8"/>
</dbReference>
<dbReference type="AlphaFoldDB" id="A0A024S6Y5"/>
<dbReference type="InterPro" id="IPR002110">
    <property type="entry name" value="Ankyrin_rpt"/>
</dbReference>
<dbReference type="OrthoDB" id="341259at2759"/>
<dbReference type="Proteomes" id="UP000024376">
    <property type="component" value="Unassembled WGS sequence"/>
</dbReference>
<dbReference type="PANTHER" id="PTHR24198">
    <property type="entry name" value="ANKYRIN REPEAT AND PROTEIN KINASE DOMAIN-CONTAINING PROTEIN"/>
    <property type="match status" value="1"/>
</dbReference>
<evidence type="ECO:0000256" key="2">
    <source>
        <dbReference type="ARBA" id="ARBA00023043"/>
    </source>
</evidence>
<accession>A0A024S6Y5</accession>
<feature type="repeat" description="ANK" evidence="3">
    <location>
        <begin position="118"/>
        <end position="150"/>
    </location>
</feature>
<protein>
    <submittedName>
        <fullName evidence="5">Ankyrin</fullName>
    </submittedName>
</protein>
<feature type="repeat" description="ANK" evidence="3">
    <location>
        <begin position="85"/>
        <end position="117"/>
    </location>
</feature>
<evidence type="ECO:0000313" key="6">
    <source>
        <dbReference type="Proteomes" id="UP000024376"/>
    </source>
</evidence>
<dbReference type="EMBL" id="KI911149">
    <property type="protein sequence ID" value="ETS01115.1"/>
    <property type="molecule type" value="Genomic_DNA"/>
</dbReference>
<feature type="repeat" description="ANK" evidence="3">
    <location>
        <begin position="216"/>
        <end position="248"/>
    </location>
</feature>
<dbReference type="Pfam" id="PF12796">
    <property type="entry name" value="Ank_2"/>
    <property type="match status" value="3"/>
</dbReference>
<evidence type="ECO:0000256" key="3">
    <source>
        <dbReference type="PROSITE-ProRule" id="PRU00023"/>
    </source>
</evidence>
<feature type="region of interest" description="Disordered" evidence="4">
    <location>
        <begin position="331"/>
        <end position="361"/>
    </location>
</feature>
<dbReference type="PROSITE" id="PS50088">
    <property type="entry name" value="ANK_REPEAT"/>
    <property type="match status" value="5"/>
</dbReference>
<reference evidence="6" key="1">
    <citation type="journal article" date="2013" name="Ind. Biotechnol.">
        <title>Comparative genomics analysis of Trichoderma reesei strains.</title>
        <authorList>
            <person name="Koike H."/>
            <person name="Aerts A."/>
            <person name="LaButti K."/>
            <person name="Grigoriev I.V."/>
            <person name="Baker S.E."/>
        </authorList>
    </citation>
    <scope>NUCLEOTIDE SEQUENCE [LARGE SCALE GENOMIC DNA]</scope>
    <source>
        <strain evidence="6">ATCC 56765 / BCRC 32924 / NRRL 11460 / Rut C-30</strain>
    </source>
</reference>
<dbReference type="InterPro" id="IPR036770">
    <property type="entry name" value="Ankyrin_rpt-contain_sf"/>
</dbReference>
<evidence type="ECO:0000313" key="5">
    <source>
        <dbReference type="EMBL" id="ETS01115.1"/>
    </source>
</evidence>
<dbReference type="Gene3D" id="1.25.40.20">
    <property type="entry name" value="Ankyrin repeat-containing domain"/>
    <property type="match status" value="3"/>
</dbReference>
<evidence type="ECO:0000256" key="4">
    <source>
        <dbReference type="SAM" id="MobiDB-lite"/>
    </source>
</evidence>
<proteinExistence type="predicted"/>
<feature type="repeat" description="ANK" evidence="3">
    <location>
        <begin position="20"/>
        <end position="52"/>
    </location>
</feature>
<evidence type="ECO:0000256" key="1">
    <source>
        <dbReference type="ARBA" id="ARBA00022737"/>
    </source>
</evidence>
<feature type="compositionally biased region" description="Basic and acidic residues" evidence="4">
    <location>
        <begin position="331"/>
        <end position="342"/>
    </location>
</feature>
<gene>
    <name evidence="5" type="ORF">M419DRAFT_81639</name>
</gene>
<dbReference type="PANTHER" id="PTHR24198:SF165">
    <property type="entry name" value="ANKYRIN REPEAT-CONTAINING PROTEIN-RELATED"/>
    <property type="match status" value="1"/>
</dbReference>
<sequence length="420" mass="45708">MDFVERLLDHGADVNLLDAQNQSALYAATRDSEAELAKLLVEKGANVNERDSEGYAPLHKFDVSEYHVKRLVNAGADINLQDTKRGDTPLTIAAYRGMLERVQYLLKRGADIHLGSRCDGAAIHQACRYSCFDVLKYLVENGANVNQVGGLNGNALNAAACAATPDIVKLFLDKGAVVDIRDPFGRMPVHSAAFHGIDILEVILNAGGDVGVKDFTGRTALHWAVQPGRLQAVEKIISLLPDKKAVDEPDIDGWTPLCWAARGVGNWLHQDVAGEPQEQIEVMKALLKNGVNRLVRVSVGRQKWTPLKIARFHGASDEVIQLLKHGLDTADEKDKDKNKSGLEEESDEDKSKKGNPRGETCDSCRAVSITPFSFGHCFWGVFKGLACANMLDARKSSASAITVMSAWTLIFVGSAMFTGT</sequence>
<keyword evidence="1" id="KW-0677">Repeat</keyword>
<dbReference type="KEGG" id="trr:M419DRAFT_81639"/>
<keyword evidence="2 3" id="KW-0040">ANK repeat</keyword>
<dbReference type="PROSITE" id="PS50297">
    <property type="entry name" value="ANK_REP_REGION"/>
    <property type="match status" value="2"/>
</dbReference>
<dbReference type="SUPFAM" id="SSF48403">
    <property type="entry name" value="Ankyrin repeat"/>
    <property type="match status" value="1"/>
</dbReference>
<organism evidence="5 6">
    <name type="scientific">Hypocrea jecorina (strain ATCC 56765 / BCRC 32924 / NRRL 11460 / Rut C-30)</name>
    <name type="common">Trichoderma reesei</name>
    <dbReference type="NCBI Taxonomy" id="1344414"/>
    <lineage>
        <taxon>Eukaryota</taxon>
        <taxon>Fungi</taxon>
        <taxon>Dikarya</taxon>
        <taxon>Ascomycota</taxon>
        <taxon>Pezizomycotina</taxon>
        <taxon>Sordariomycetes</taxon>
        <taxon>Hypocreomycetidae</taxon>
        <taxon>Hypocreales</taxon>
        <taxon>Hypocreaceae</taxon>
        <taxon>Trichoderma</taxon>
    </lineage>
</organism>
<dbReference type="HOGENOM" id="CLU_654145_0_0_1"/>
<feature type="repeat" description="ANK" evidence="3">
    <location>
        <begin position="1"/>
        <end position="19"/>
    </location>
</feature>
<name>A0A024S6Y5_HYPJR</name>